<gene>
    <name evidence="1" type="ORF">A3F03_02500</name>
</gene>
<comment type="caution">
    <text evidence="1">The sequence shown here is derived from an EMBL/GenBank/DDBJ whole genome shotgun (WGS) entry which is preliminary data.</text>
</comment>
<sequence length="371" mass="41562">MAEKTPIPISHAELVQNIRYETLIPETTVPSFLKLWYSALQQNRLNWFAATDKKSSPISSLNFQYNDNPNGPYDLEIFVPSLPDELIPRLIPLSIGVDHCPFAGPLHGDVVVNTFDESFFQADFVRSVFQSLGIQPPQGEPNKYNLSQTLVDSSDLPASGLVLLTPYVQDHVLKALGFSERQKNIVYLDEKISKTVDAMILAMIKSNVVFLNETAGASGSVDHTLSSYEDNEGNPYTQGATYIKQNVIKLLTGKKKKKLPRADFKEALLEFYEKENARSFFAQIPPFKAIARLLSKQLRYTTEAVMTFQEFQRRLADLIPQLSTVMIPVSATDFTDNSEQPHNIIATLPDGSRIGFFLSSSSGLCKEHKQH</sequence>
<name>A0A1F7I3V1_9BACT</name>
<accession>A0A1F7I3V1</accession>
<reference evidence="1 2" key="1">
    <citation type="journal article" date="2016" name="Nat. Commun.">
        <title>Thousands of microbial genomes shed light on interconnected biogeochemical processes in an aquifer system.</title>
        <authorList>
            <person name="Anantharaman K."/>
            <person name="Brown C.T."/>
            <person name="Hug L.A."/>
            <person name="Sharon I."/>
            <person name="Castelle C.J."/>
            <person name="Probst A.J."/>
            <person name="Thomas B.C."/>
            <person name="Singh A."/>
            <person name="Wilkins M.J."/>
            <person name="Karaoz U."/>
            <person name="Brodie E.L."/>
            <person name="Williams K.H."/>
            <person name="Hubbard S.S."/>
            <person name="Banfield J.F."/>
        </authorList>
    </citation>
    <scope>NUCLEOTIDE SEQUENCE [LARGE SCALE GENOMIC DNA]</scope>
</reference>
<dbReference type="AlphaFoldDB" id="A0A1F7I3V1"/>
<protein>
    <submittedName>
        <fullName evidence="1">Uncharacterized protein</fullName>
    </submittedName>
</protein>
<evidence type="ECO:0000313" key="2">
    <source>
        <dbReference type="Proteomes" id="UP000176803"/>
    </source>
</evidence>
<dbReference type="EMBL" id="MGAC01000023">
    <property type="protein sequence ID" value="OGK38065.1"/>
    <property type="molecule type" value="Genomic_DNA"/>
</dbReference>
<dbReference type="Proteomes" id="UP000176803">
    <property type="component" value="Unassembled WGS sequence"/>
</dbReference>
<proteinExistence type="predicted"/>
<evidence type="ECO:0000313" key="1">
    <source>
        <dbReference type="EMBL" id="OGK38065.1"/>
    </source>
</evidence>
<organism evidence="1 2">
    <name type="scientific">Candidatus Roizmanbacteria bacterium RIFCSPHIGHO2_12_FULL_41_11</name>
    <dbReference type="NCBI Taxonomy" id="1802052"/>
    <lineage>
        <taxon>Bacteria</taxon>
        <taxon>Candidatus Roizmaniibacteriota</taxon>
    </lineage>
</organism>